<reference evidence="2" key="1">
    <citation type="submission" date="2020-04" db="EMBL/GenBank/DDBJ databases">
        <authorList>
            <person name="Alioto T."/>
            <person name="Alioto T."/>
            <person name="Gomez Garrido J."/>
        </authorList>
    </citation>
    <scope>NUCLEOTIDE SEQUENCE</scope>
    <source>
        <strain evidence="2">A484AB</strain>
    </source>
</reference>
<evidence type="ECO:0000313" key="2">
    <source>
        <dbReference type="EMBL" id="CAB4009122.1"/>
    </source>
</evidence>
<sequence length="128" mass="14643">MGREPERSAEHLKAENPVIDKVDKSSRIYTCSLDKLQAYNERFIRHSEFSGNFDNSTKVHDSLKRINHDSHDIDDEIHAGIVYAGKLGGDPEAEFNCKHRMRRPPRRIDDNPTQSQLSDANNDAVLLE</sequence>
<keyword evidence="3" id="KW-1185">Reference proteome</keyword>
<accession>A0A6S7IU45</accession>
<organism evidence="2 3">
    <name type="scientific">Paramuricea clavata</name>
    <name type="common">Red gorgonian</name>
    <name type="synonym">Violescent sea-whip</name>
    <dbReference type="NCBI Taxonomy" id="317549"/>
    <lineage>
        <taxon>Eukaryota</taxon>
        <taxon>Metazoa</taxon>
        <taxon>Cnidaria</taxon>
        <taxon>Anthozoa</taxon>
        <taxon>Octocorallia</taxon>
        <taxon>Malacalcyonacea</taxon>
        <taxon>Plexauridae</taxon>
        <taxon>Paramuricea</taxon>
    </lineage>
</organism>
<feature type="compositionally biased region" description="Polar residues" evidence="1">
    <location>
        <begin position="111"/>
        <end position="121"/>
    </location>
</feature>
<protein>
    <submittedName>
        <fullName evidence="2">Uncharacterized protein</fullName>
    </submittedName>
</protein>
<dbReference type="EMBL" id="CACRXK020006344">
    <property type="protein sequence ID" value="CAB4009122.1"/>
    <property type="molecule type" value="Genomic_DNA"/>
</dbReference>
<dbReference type="AlphaFoldDB" id="A0A6S7IU45"/>
<dbReference type="Proteomes" id="UP001152795">
    <property type="component" value="Unassembled WGS sequence"/>
</dbReference>
<gene>
    <name evidence="2" type="ORF">PACLA_8A087505</name>
</gene>
<evidence type="ECO:0000256" key="1">
    <source>
        <dbReference type="SAM" id="MobiDB-lite"/>
    </source>
</evidence>
<comment type="caution">
    <text evidence="2">The sequence shown here is derived from an EMBL/GenBank/DDBJ whole genome shotgun (WGS) entry which is preliminary data.</text>
</comment>
<name>A0A6S7IU45_PARCT</name>
<evidence type="ECO:0000313" key="3">
    <source>
        <dbReference type="Proteomes" id="UP001152795"/>
    </source>
</evidence>
<proteinExistence type="predicted"/>
<feature type="region of interest" description="Disordered" evidence="1">
    <location>
        <begin position="93"/>
        <end position="128"/>
    </location>
</feature>